<evidence type="ECO:0000313" key="2">
    <source>
        <dbReference type="EMBL" id="KGD64623.1"/>
    </source>
</evidence>
<dbReference type="AlphaFoldDB" id="A0A095TQJ0"/>
<dbReference type="eggNOG" id="COG1451">
    <property type="taxonomic scope" value="Bacteria"/>
</dbReference>
<dbReference type="EMBL" id="ARXV01000007">
    <property type="protein sequence ID" value="KGD64623.1"/>
    <property type="molecule type" value="Genomic_DNA"/>
</dbReference>
<dbReference type="Gene3D" id="3.30.2010.10">
    <property type="entry name" value="Metalloproteases ('zincins'), catalytic domain"/>
    <property type="match status" value="1"/>
</dbReference>
<evidence type="ECO:0000313" key="3">
    <source>
        <dbReference type="Proteomes" id="UP000029444"/>
    </source>
</evidence>
<organism evidence="2 3">
    <name type="scientific">Alcanivorax nanhaiticus</name>
    <dbReference type="NCBI Taxonomy" id="1177154"/>
    <lineage>
        <taxon>Bacteria</taxon>
        <taxon>Pseudomonadati</taxon>
        <taxon>Pseudomonadota</taxon>
        <taxon>Gammaproteobacteria</taxon>
        <taxon>Oceanospirillales</taxon>
        <taxon>Alcanivoracaceae</taxon>
        <taxon>Alcanivorax</taxon>
    </lineage>
</organism>
<dbReference type="InterPro" id="IPR053136">
    <property type="entry name" value="UTP_pyrophosphatase-like"/>
</dbReference>
<dbReference type="InterPro" id="IPR002725">
    <property type="entry name" value="YgjP-like_metallopeptidase"/>
</dbReference>
<comment type="caution">
    <text evidence="2">The sequence shown here is derived from an EMBL/GenBank/DDBJ whole genome shotgun (WGS) entry which is preliminary data.</text>
</comment>
<dbReference type="STRING" id="1177154.Y5S_01989"/>
<dbReference type="CDD" id="cd07344">
    <property type="entry name" value="M48_yhfN_like"/>
    <property type="match status" value="1"/>
</dbReference>
<feature type="domain" description="YgjP-like metallopeptidase" evidence="1">
    <location>
        <begin position="23"/>
        <end position="229"/>
    </location>
</feature>
<accession>A0A095TQJ0</accession>
<dbReference type="Proteomes" id="UP000029444">
    <property type="component" value="Unassembled WGS sequence"/>
</dbReference>
<dbReference type="PATRIC" id="fig|1177154.3.peg.2022"/>
<protein>
    <recommendedName>
        <fullName evidence="1">YgjP-like metallopeptidase domain-containing protein</fullName>
    </recommendedName>
</protein>
<dbReference type="RefSeq" id="WP_035232700.1">
    <property type="nucleotide sequence ID" value="NZ_ARXV01000007.1"/>
</dbReference>
<dbReference type="Pfam" id="PF01863">
    <property type="entry name" value="YgjP-like"/>
    <property type="match status" value="1"/>
</dbReference>
<dbReference type="OrthoDB" id="9811177at2"/>
<gene>
    <name evidence="2" type="ORF">Y5S_01989</name>
</gene>
<evidence type="ECO:0000259" key="1">
    <source>
        <dbReference type="Pfam" id="PF01863"/>
    </source>
</evidence>
<keyword evidence="3" id="KW-1185">Reference proteome</keyword>
<proteinExistence type="predicted"/>
<name>A0A095TQJ0_9GAMM</name>
<dbReference type="PANTHER" id="PTHR30399:SF1">
    <property type="entry name" value="UTP PYROPHOSPHATASE"/>
    <property type="match status" value="1"/>
</dbReference>
<sequence length="236" mass="27396">MKRPEFIDGNGFIAEVIRTNRRKSADIRVEDGAVSVVVPVDTSPERVSEFLASKRRWIKEKIALHQEMTPPGRKRYVSGESFSYLGRNYRLKVEKGHFAPVKLVQGRLLVSLPQGAEQPHMIRNALIRWYKRQAETKLKEKVIRWAPQVGVTVPNVSIKTFKSRWGSCTAKGELQFNWQIMMAPNRMVDYVVVHELCHLIRHDHSPQFWGEVGRVLPDFEECRDWLKRNGHVMVVL</sequence>
<dbReference type="PANTHER" id="PTHR30399">
    <property type="entry name" value="UNCHARACTERIZED PROTEIN YGJP"/>
    <property type="match status" value="1"/>
</dbReference>
<reference evidence="2 3" key="1">
    <citation type="submission" date="2012-09" db="EMBL/GenBank/DDBJ databases">
        <title>Genome Sequence of alkane-degrading Bacterium Alcanivorax sp. 19-m-6.</title>
        <authorList>
            <person name="Lai Q."/>
            <person name="Shao Z."/>
        </authorList>
    </citation>
    <scope>NUCLEOTIDE SEQUENCE [LARGE SCALE GENOMIC DNA]</scope>
    <source>
        <strain evidence="2 3">19-m-6</strain>
    </source>
</reference>